<evidence type="ECO:0000256" key="6">
    <source>
        <dbReference type="ARBA" id="ARBA00022833"/>
    </source>
</evidence>
<accession>A0A401SF80</accession>
<evidence type="ECO:0000256" key="3">
    <source>
        <dbReference type="ARBA" id="ARBA00022692"/>
    </source>
</evidence>
<dbReference type="SUPFAM" id="SSF57850">
    <property type="entry name" value="RING/U-box"/>
    <property type="match status" value="1"/>
</dbReference>
<feature type="transmembrane region" description="Helical" evidence="11">
    <location>
        <begin position="143"/>
        <end position="160"/>
    </location>
</feature>
<dbReference type="PROSITE" id="PS00518">
    <property type="entry name" value="ZF_RING_1"/>
    <property type="match status" value="1"/>
</dbReference>
<dbReference type="STRING" id="137246.A0A401SF80"/>
<keyword evidence="14" id="KW-1185">Reference proteome</keyword>
<evidence type="ECO:0000313" key="13">
    <source>
        <dbReference type="EMBL" id="GCC29055.1"/>
    </source>
</evidence>
<evidence type="ECO:0000256" key="8">
    <source>
        <dbReference type="ARBA" id="ARBA00023136"/>
    </source>
</evidence>
<feature type="transmembrane region" description="Helical" evidence="11">
    <location>
        <begin position="435"/>
        <end position="457"/>
    </location>
</feature>
<dbReference type="Proteomes" id="UP000287033">
    <property type="component" value="Unassembled WGS sequence"/>
</dbReference>
<feature type="domain" description="RING-type" evidence="12">
    <location>
        <begin position="16"/>
        <end position="63"/>
    </location>
</feature>
<dbReference type="InterPro" id="IPR001841">
    <property type="entry name" value="Znf_RING"/>
</dbReference>
<feature type="transmembrane region" description="Helical" evidence="11">
    <location>
        <begin position="396"/>
        <end position="429"/>
    </location>
</feature>
<dbReference type="SMART" id="SM00184">
    <property type="entry name" value="RING"/>
    <property type="match status" value="1"/>
</dbReference>
<comment type="similarity">
    <text evidence="2">Belongs to the TMCO4 family.</text>
</comment>
<feature type="transmembrane region" description="Helical" evidence="11">
    <location>
        <begin position="166"/>
        <end position="183"/>
    </location>
</feature>
<reference evidence="13 14" key="1">
    <citation type="journal article" date="2018" name="Nat. Ecol. Evol.">
        <title>Shark genomes provide insights into elasmobranch evolution and the origin of vertebrates.</title>
        <authorList>
            <person name="Hara Y"/>
            <person name="Yamaguchi K"/>
            <person name="Onimaru K"/>
            <person name="Kadota M"/>
            <person name="Koyanagi M"/>
            <person name="Keeley SD"/>
            <person name="Tatsumi K"/>
            <person name="Tanaka K"/>
            <person name="Motone F"/>
            <person name="Kageyama Y"/>
            <person name="Nozu R"/>
            <person name="Adachi N"/>
            <person name="Nishimura O"/>
            <person name="Nakagawa R"/>
            <person name="Tanegashima C"/>
            <person name="Kiyatake I"/>
            <person name="Matsumoto R"/>
            <person name="Murakumo K"/>
            <person name="Nishida K"/>
            <person name="Terakita A"/>
            <person name="Kuratani S"/>
            <person name="Sato K"/>
            <person name="Hyodo S Kuraku.S."/>
        </authorList>
    </citation>
    <scope>NUCLEOTIDE SEQUENCE [LARGE SCALE GENOMIC DNA]</scope>
</reference>
<keyword evidence="4" id="KW-0479">Metal-binding</keyword>
<dbReference type="GO" id="GO:0008270">
    <property type="term" value="F:zinc ion binding"/>
    <property type="evidence" value="ECO:0007669"/>
    <property type="project" value="UniProtKB-KW"/>
</dbReference>
<evidence type="ECO:0000313" key="14">
    <source>
        <dbReference type="Proteomes" id="UP000287033"/>
    </source>
</evidence>
<dbReference type="InterPro" id="IPR007941">
    <property type="entry name" value="DUF726"/>
</dbReference>
<keyword evidence="3 11" id="KW-0812">Transmembrane</keyword>
<dbReference type="CDD" id="cd16557">
    <property type="entry name" value="RING-HC_RNF186"/>
    <property type="match status" value="1"/>
</dbReference>
<evidence type="ECO:0000256" key="10">
    <source>
        <dbReference type="SAM" id="MobiDB-lite"/>
    </source>
</evidence>
<evidence type="ECO:0000256" key="7">
    <source>
        <dbReference type="ARBA" id="ARBA00022989"/>
    </source>
</evidence>
<organism evidence="13 14">
    <name type="scientific">Chiloscyllium punctatum</name>
    <name type="common">Brownbanded bambooshark</name>
    <name type="synonym">Hemiscyllium punctatum</name>
    <dbReference type="NCBI Taxonomy" id="137246"/>
    <lineage>
        <taxon>Eukaryota</taxon>
        <taxon>Metazoa</taxon>
        <taxon>Chordata</taxon>
        <taxon>Craniata</taxon>
        <taxon>Vertebrata</taxon>
        <taxon>Chondrichthyes</taxon>
        <taxon>Elasmobranchii</taxon>
        <taxon>Galeomorphii</taxon>
        <taxon>Galeoidea</taxon>
        <taxon>Orectolobiformes</taxon>
        <taxon>Hemiscylliidae</taxon>
        <taxon>Chiloscyllium</taxon>
    </lineage>
</organism>
<dbReference type="EMBL" id="BEZZ01000232">
    <property type="protein sequence ID" value="GCC29055.1"/>
    <property type="molecule type" value="Genomic_DNA"/>
</dbReference>
<proteinExistence type="inferred from homology"/>
<feature type="compositionally biased region" description="Basic and acidic residues" evidence="10">
    <location>
        <begin position="751"/>
        <end position="771"/>
    </location>
</feature>
<dbReference type="OMA" id="AGLYSYC"/>
<dbReference type="PROSITE" id="PS50089">
    <property type="entry name" value="ZF_RING_2"/>
    <property type="match status" value="1"/>
</dbReference>
<evidence type="ECO:0000256" key="4">
    <source>
        <dbReference type="ARBA" id="ARBA00022723"/>
    </source>
</evidence>
<protein>
    <recommendedName>
        <fullName evidence="12">RING-type domain-containing protein</fullName>
    </recommendedName>
</protein>
<dbReference type="InterPro" id="IPR013083">
    <property type="entry name" value="Znf_RING/FYVE/PHD"/>
</dbReference>
<evidence type="ECO:0000256" key="11">
    <source>
        <dbReference type="SAM" id="Phobius"/>
    </source>
</evidence>
<comment type="subcellular location">
    <subcellularLocation>
        <location evidence="1">Membrane</location>
        <topology evidence="1">Multi-pass membrane protein</topology>
    </subcellularLocation>
</comment>
<sequence>MDKVMAINTPATDQDCPICFNKFDSFIRKPKLLACQHCFCAICLKIMVSVKDGSWVVTCPLCRRSTLVMEALISNLPDNPRLMDVLSRRMSAFPESVPEVVLSPHLLLQTHTSTCTLVSQSASHPENENEQFRNRVAVSAIKRFLLTMLFFLILIFALQYFFKNSALTWILIVLIVLCALSGLDRKRRRRKLRGGLVQKISFSLIPAEDDHVTGQDRTAHRPVTMACSDEEKLELVGRLLSEPGRFAYGGLCGVTLSLLFSEEEHRQFRMKFIKGLVQWLQLSESVLPVMEAFANGMGVEGTDTFADLLLKEQVLEGNPILITQDLVSFSLKDGYYDARARVLICHITWLLRISFEELEIFEESLVKSLEGCTETESKELELSRKTKDRKKKLKRYFLIGLATVGGGTVIGLTGGLAAPFMAAGAAAIVGTAGAAALGSTAGIAIMASLFGAAGAGLTGYKMKKRVGAIEEFEFLPLTDGNQLHITIAVTGWLCTGKYGSFEAPWRSLLQSKEQYCLAWESKYLMELGNALESLLNGLVNIVAQEALKYTVLSGIVTALSWPASLLTVANVIDNPWGVCLNRSAEVGKHLAQVLLSRQQGKRPVTLVGFSLGARVIYFCLRELVQEKDSAGIIEDVVLLGAPVEGGAKHWKPLTKVVAGKIINGYCRGDWLLNFVYRSSSVQLNVAGLQPIAMDNRKMINVDLSSIVNGHLDYMKQMDTILKVVGVKTKDCQSEGKWNIGPVFNTGENCTEEGKEGTKDDLKIDPASKSES</sequence>
<dbReference type="SUPFAM" id="SSF53474">
    <property type="entry name" value="alpha/beta-Hydrolases"/>
    <property type="match status" value="1"/>
</dbReference>
<evidence type="ECO:0000256" key="1">
    <source>
        <dbReference type="ARBA" id="ARBA00004141"/>
    </source>
</evidence>
<keyword evidence="7 11" id="KW-1133">Transmembrane helix</keyword>
<dbReference type="Pfam" id="PF13445">
    <property type="entry name" value="zf-RING_UBOX"/>
    <property type="match status" value="1"/>
</dbReference>
<name>A0A401SF80_CHIPU</name>
<dbReference type="InterPro" id="IPR029058">
    <property type="entry name" value="AB_hydrolase_fold"/>
</dbReference>
<dbReference type="AlphaFoldDB" id="A0A401SF80"/>
<dbReference type="PANTHER" id="PTHR17920">
    <property type="entry name" value="TRANSMEMBRANE AND COILED-COIL DOMAIN-CONTAINING PROTEIN 4 TMCO4"/>
    <property type="match status" value="1"/>
</dbReference>
<dbReference type="PANTHER" id="PTHR17920:SF3">
    <property type="entry name" value="TRANSMEMBRANE AND COILED-COIL DOMAIN-CONTAINING PROTEIN 4"/>
    <property type="match status" value="1"/>
</dbReference>
<evidence type="ECO:0000259" key="12">
    <source>
        <dbReference type="PROSITE" id="PS50089"/>
    </source>
</evidence>
<feature type="region of interest" description="Disordered" evidence="10">
    <location>
        <begin position="748"/>
        <end position="771"/>
    </location>
</feature>
<dbReference type="GO" id="GO:0016020">
    <property type="term" value="C:membrane"/>
    <property type="evidence" value="ECO:0007669"/>
    <property type="project" value="UniProtKB-SubCell"/>
</dbReference>
<dbReference type="Pfam" id="PF05277">
    <property type="entry name" value="DUF726"/>
    <property type="match status" value="1"/>
</dbReference>
<keyword evidence="5 9" id="KW-0863">Zinc-finger</keyword>
<dbReference type="OrthoDB" id="277931at2759"/>
<dbReference type="InterPro" id="IPR017907">
    <property type="entry name" value="Znf_RING_CS"/>
</dbReference>
<keyword evidence="6" id="KW-0862">Zinc</keyword>
<evidence type="ECO:0000256" key="2">
    <source>
        <dbReference type="ARBA" id="ARBA00009824"/>
    </source>
</evidence>
<keyword evidence="8 11" id="KW-0472">Membrane</keyword>
<evidence type="ECO:0000256" key="5">
    <source>
        <dbReference type="ARBA" id="ARBA00022771"/>
    </source>
</evidence>
<dbReference type="InterPro" id="IPR027370">
    <property type="entry name" value="Znf-RING_euk"/>
</dbReference>
<gene>
    <name evidence="13" type="ORF">chiPu_0007492</name>
</gene>
<comment type="caution">
    <text evidence="13">The sequence shown here is derived from an EMBL/GenBank/DDBJ whole genome shotgun (WGS) entry which is preliminary data.</text>
</comment>
<dbReference type="Gene3D" id="3.30.40.10">
    <property type="entry name" value="Zinc/RING finger domain, C3HC4 (zinc finger)"/>
    <property type="match status" value="1"/>
</dbReference>
<evidence type="ECO:0000256" key="9">
    <source>
        <dbReference type="PROSITE-ProRule" id="PRU00175"/>
    </source>
</evidence>